<feature type="compositionally biased region" description="Basic residues" evidence="1">
    <location>
        <begin position="1"/>
        <end position="18"/>
    </location>
</feature>
<dbReference type="EMBL" id="MU825881">
    <property type="protein sequence ID" value="KAJ7385440.1"/>
    <property type="molecule type" value="Genomic_DNA"/>
</dbReference>
<feature type="compositionally biased region" description="Acidic residues" evidence="1">
    <location>
        <begin position="200"/>
        <end position="211"/>
    </location>
</feature>
<evidence type="ECO:0000256" key="1">
    <source>
        <dbReference type="SAM" id="MobiDB-lite"/>
    </source>
</evidence>
<protein>
    <submittedName>
        <fullName evidence="2">Uncharacterized protein</fullName>
    </submittedName>
</protein>
<name>A0A9X0D3F0_9CNID</name>
<feature type="compositionally biased region" description="Basic and acidic residues" evidence="1">
    <location>
        <begin position="225"/>
        <end position="264"/>
    </location>
</feature>
<dbReference type="Proteomes" id="UP001163046">
    <property type="component" value="Unassembled WGS sequence"/>
</dbReference>
<evidence type="ECO:0000313" key="2">
    <source>
        <dbReference type="EMBL" id="KAJ7385440.1"/>
    </source>
</evidence>
<accession>A0A9X0D3F0</accession>
<gene>
    <name evidence="2" type="ORF">OS493_016524</name>
</gene>
<reference evidence="2" key="1">
    <citation type="submission" date="2023-01" db="EMBL/GenBank/DDBJ databases">
        <title>Genome assembly of the deep-sea coral Lophelia pertusa.</title>
        <authorList>
            <person name="Herrera S."/>
            <person name="Cordes E."/>
        </authorList>
    </citation>
    <scope>NUCLEOTIDE SEQUENCE</scope>
    <source>
        <strain evidence="2">USNM1676648</strain>
        <tissue evidence="2">Polyp</tissue>
    </source>
</reference>
<sequence>MDRKRTRLQISLSRKRKKEITDGEDTNREFCVVDENSENIVMSSNTSVDSKEKIIEAQNSQENAAKVNFTGRIPESSKAPKNCFLPNVGKVVLLSKINQHLDNNCNAHVQVPVESNSTYLFGSSFQKDEKENVSAISDDKTVKSNGCKSDVQCPLSRGENLAPLEVSSISDPTILDPNVAPLGIKSKSVDINMESCGPLNEDDGVEYDDNDKQEGSSTEYVAATEEEKLSRKDGTLQTKQRDTSTDQTNKEHNKILHVAEETSKSQKPRNPKIMNHIT</sequence>
<evidence type="ECO:0000313" key="3">
    <source>
        <dbReference type="Proteomes" id="UP001163046"/>
    </source>
</evidence>
<dbReference type="AlphaFoldDB" id="A0A9X0D3F0"/>
<feature type="region of interest" description="Disordered" evidence="1">
    <location>
        <begin position="1"/>
        <end position="24"/>
    </location>
</feature>
<comment type="caution">
    <text evidence="2">The sequence shown here is derived from an EMBL/GenBank/DDBJ whole genome shotgun (WGS) entry which is preliminary data.</text>
</comment>
<organism evidence="2 3">
    <name type="scientific">Desmophyllum pertusum</name>
    <dbReference type="NCBI Taxonomy" id="174260"/>
    <lineage>
        <taxon>Eukaryota</taxon>
        <taxon>Metazoa</taxon>
        <taxon>Cnidaria</taxon>
        <taxon>Anthozoa</taxon>
        <taxon>Hexacorallia</taxon>
        <taxon>Scleractinia</taxon>
        <taxon>Caryophylliina</taxon>
        <taxon>Caryophylliidae</taxon>
        <taxon>Desmophyllum</taxon>
    </lineage>
</organism>
<proteinExistence type="predicted"/>
<feature type="region of interest" description="Disordered" evidence="1">
    <location>
        <begin position="193"/>
        <end position="278"/>
    </location>
</feature>
<keyword evidence="3" id="KW-1185">Reference proteome</keyword>